<dbReference type="RefSeq" id="WP_345492111.1">
    <property type="nucleotide sequence ID" value="NZ_BAABHY010000006.1"/>
</dbReference>
<reference evidence="2" key="1">
    <citation type="journal article" date="2019" name="Int. J. Syst. Evol. Microbiol.">
        <title>The Global Catalogue of Microorganisms (GCM) 10K type strain sequencing project: providing services to taxonomists for standard genome sequencing and annotation.</title>
        <authorList>
            <consortium name="The Broad Institute Genomics Platform"/>
            <consortium name="The Broad Institute Genome Sequencing Center for Infectious Disease"/>
            <person name="Wu L."/>
            <person name="Ma J."/>
        </authorList>
    </citation>
    <scope>NUCLEOTIDE SEQUENCE [LARGE SCALE GENOMIC DNA]</scope>
    <source>
        <strain evidence="2">JCM 18050</strain>
    </source>
</reference>
<keyword evidence="2" id="KW-1185">Reference proteome</keyword>
<proteinExistence type="predicted"/>
<dbReference type="EMBL" id="BAABHY010000006">
    <property type="protein sequence ID" value="GAA5113461.1"/>
    <property type="molecule type" value="Genomic_DNA"/>
</dbReference>
<organism evidence="1 2">
    <name type="scientific">Orbus sasakiae</name>
    <dbReference type="NCBI Taxonomy" id="1078475"/>
    <lineage>
        <taxon>Bacteria</taxon>
        <taxon>Pseudomonadati</taxon>
        <taxon>Pseudomonadota</taxon>
        <taxon>Gammaproteobacteria</taxon>
        <taxon>Orbales</taxon>
        <taxon>Orbaceae</taxon>
        <taxon>Orbus</taxon>
    </lineage>
</organism>
<evidence type="ECO:0000313" key="1">
    <source>
        <dbReference type="EMBL" id="GAA5113461.1"/>
    </source>
</evidence>
<evidence type="ECO:0000313" key="2">
    <source>
        <dbReference type="Proteomes" id="UP001500171"/>
    </source>
</evidence>
<accession>A0ABP9NBF5</accession>
<sequence length="44" mass="4987">MSHAIYLSPKAADKPALIFIKTNNHNRKGWIEKPNGKAVKLTQR</sequence>
<comment type="caution">
    <text evidence="1">The sequence shown here is derived from an EMBL/GenBank/DDBJ whole genome shotgun (WGS) entry which is preliminary data.</text>
</comment>
<gene>
    <name evidence="1" type="ORF">GCM10023211_21640</name>
</gene>
<name>A0ABP9NBF5_9GAMM</name>
<protein>
    <submittedName>
        <fullName evidence="1">Uncharacterized protein</fullName>
    </submittedName>
</protein>
<dbReference type="Proteomes" id="UP001500171">
    <property type="component" value="Unassembled WGS sequence"/>
</dbReference>